<dbReference type="EMBL" id="GU474942">
    <property type="protein sequence ID" value="ADI20488.1"/>
    <property type="molecule type" value="Genomic_DNA"/>
</dbReference>
<sequence length="79" mass="9155">MVGFGSVCYLLLITFLRIGEIQAIMPFRYPRIVILLILGILVTEERPSLSMLFVSALVRFSGLYIIWREQLLAKRPDRK</sequence>
<evidence type="ECO:0000313" key="2">
    <source>
        <dbReference type="EMBL" id="ADI20488.1"/>
    </source>
</evidence>
<feature type="transmembrane region" description="Helical" evidence="1">
    <location>
        <begin position="47"/>
        <end position="67"/>
    </location>
</feature>
<keyword evidence="1" id="KW-0472">Membrane</keyword>
<keyword evidence="1" id="KW-1133">Transmembrane helix</keyword>
<name>E0Y1E7_9PROT</name>
<dbReference type="AlphaFoldDB" id="E0Y1E7"/>
<evidence type="ECO:0000256" key="1">
    <source>
        <dbReference type="SAM" id="Phobius"/>
    </source>
</evidence>
<reference evidence="2" key="1">
    <citation type="journal article" date="2011" name="Environ. Microbiol.">
        <title>Time-series analyses of Monterey Bay coastal microbial picoplankton using a 'genome proxy' microarray.</title>
        <authorList>
            <person name="Rich V.I."/>
            <person name="Pham V.D."/>
            <person name="Eppley J."/>
            <person name="Shi Y."/>
            <person name="DeLong E.F."/>
        </authorList>
    </citation>
    <scope>NUCLEOTIDE SEQUENCE</scope>
</reference>
<organism evidence="2">
    <name type="scientific">uncultured alpha proteobacterium EB080_L58F04</name>
    <dbReference type="NCBI Taxonomy" id="710798"/>
    <lineage>
        <taxon>Bacteria</taxon>
        <taxon>Pseudomonadati</taxon>
        <taxon>Pseudomonadota</taxon>
        <taxon>Alphaproteobacteria</taxon>
        <taxon>environmental samples</taxon>
    </lineage>
</organism>
<accession>E0Y1E7</accession>
<proteinExistence type="predicted"/>
<keyword evidence="1" id="KW-0812">Transmembrane</keyword>
<protein>
    <submittedName>
        <fullName evidence="2">Uncharacterized protein</fullName>
    </submittedName>
</protein>